<proteinExistence type="predicted"/>
<evidence type="ECO:0000313" key="1">
    <source>
        <dbReference type="EMBL" id="ORX91226.1"/>
    </source>
</evidence>
<evidence type="ECO:0000313" key="2">
    <source>
        <dbReference type="Proteomes" id="UP000193498"/>
    </source>
</evidence>
<dbReference type="OrthoDB" id="166585at2759"/>
<dbReference type="Pfam" id="PF19193">
    <property type="entry name" value="Tectonin"/>
    <property type="match status" value="1"/>
</dbReference>
<dbReference type="Proteomes" id="UP000193498">
    <property type="component" value="Unassembled WGS sequence"/>
</dbReference>
<protein>
    <submittedName>
        <fullName evidence="1">Uncharacterized protein</fullName>
    </submittedName>
</protein>
<dbReference type="EMBL" id="MCFE01000336">
    <property type="protein sequence ID" value="ORX91226.1"/>
    <property type="molecule type" value="Genomic_DNA"/>
</dbReference>
<comment type="caution">
    <text evidence="1">The sequence shown here is derived from an EMBL/GenBank/DDBJ whole genome shotgun (WGS) entry which is preliminary data.</text>
</comment>
<dbReference type="InParanoid" id="A0A1Y1Y0H7"/>
<sequence length="283" mass="32130">MKVDLPFGFVSVLAITQFASGFLYKSTRKYSVSKWTPVEDHQFKHISAGEDDSLWGLSGDGEVLRYWEQGWKRLPGTIYDLSALNVYIAWGIGPSSGVFRFNGDSWYQINGELKKISASTQDVDVHNVEHIWGITKHNTLWYCYYQVGYNQCEWTKVPKPNNLKIIEIASSVDGTAFGLFDIPGEKGYLTYWYHGGRWQLTEHRFSHISTSSNRKVIGMTPKGDVKVYEADSSTWKSVNTTGLMPEMVTVGQSVWTVSSKKFSFVDDSHLSEKIDESFSLIDL</sequence>
<dbReference type="InterPro" id="IPR006624">
    <property type="entry name" value="Beta-propeller_rpt_TECPR"/>
</dbReference>
<reference evidence="1 2" key="1">
    <citation type="submission" date="2016-07" db="EMBL/GenBank/DDBJ databases">
        <title>Pervasive Adenine N6-methylation of Active Genes in Fungi.</title>
        <authorList>
            <consortium name="DOE Joint Genome Institute"/>
            <person name="Mondo S.J."/>
            <person name="Dannebaum R.O."/>
            <person name="Kuo R.C."/>
            <person name="Labutti K."/>
            <person name="Haridas S."/>
            <person name="Kuo A."/>
            <person name="Salamov A."/>
            <person name="Ahrendt S.R."/>
            <person name="Lipzen A."/>
            <person name="Sullivan W."/>
            <person name="Andreopoulos W.B."/>
            <person name="Clum A."/>
            <person name="Lindquist E."/>
            <person name="Daum C."/>
            <person name="Ramamoorthy G.K."/>
            <person name="Gryganskyi A."/>
            <person name="Culley D."/>
            <person name="Magnuson J.K."/>
            <person name="James T.Y."/>
            <person name="O'Malley M.A."/>
            <person name="Stajich J.E."/>
            <person name="Spatafora J.W."/>
            <person name="Visel A."/>
            <person name="Grigoriev I.V."/>
        </authorList>
    </citation>
    <scope>NUCLEOTIDE SEQUENCE [LARGE SCALE GENOMIC DNA]</scope>
    <source>
        <strain evidence="1 2">CBS 931.73</strain>
    </source>
</reference>
<accession>A0A1Y1Y0H7</accession>
<dbReference type="AlphaFoldDB" id="A0A1Y1Y0H7"/>
<dbReference type="SMART" id="SM00706">
    <property type="entry name" value="TECPR"/>
    <property type="match status" value="2"/>
</dbReference>
<name>A0A1Y1Y0H7_9FUNG</name>
<organism evidence="1 2">
    <name type="scientific">Basidiobolus meristosporus CBS 931.73</name>
    <dbReference type="NCBI Taxonomy" id="1314790"/>
    <lineage>
        <taxon>Eukaryota</taxon>
        <taxon>Fungi</taxon>
        <taxon>Fungi incertae sedis</taxon>
        <taxon>Zoopagomycota</taxon>
        <taxon>Entomophthoromycotina</taxon>
        <taxon>Basidiobolomycetes</taxon>
        <taxon>Basidiobolales</taxon>
        <taxon>Basidiobolaceae</taxon>
        <taxon>Basidiobolus</taxon>
    </lineage>
</organism>
<gene>
    <name evidence="1" type="ORF">K493DRAFT_379187</name>
</gene>
<keyword evidence="2" id="KW-1185">Reference proteome</keyword>